<gene>
    <name evidence="2" type="ORF">X975_25549</name>
</gene>
<evidence type="ECO:0000313" key="3">
    <source>
        <dbReference type="Proteomes" id="UP000054359"/>
    </source>
</evidence>
<dbReference type="OrthoDB" id="5825849at2759"/>
<organism evidence="2 3">
    <name type="scientific">Stegodyphus mimosarum</name>
    <name type="common">African social velvet spider</name>
    <dbReference type="NCBI Taxonomy" id="407821"/>
    <lineage>
        <taxon>Eukaryota</taxon>
        <taxon>Metazoa</taxon>
        <taxon>Ecdysozoa</taxon>
        <taxon>Arthropoda</taxon>
        <taxon>Chelicerata</taxon>
        <taxon>Arachnida</taxon>
        <taxon>Araneae</taxon>
        <taxon>Araneomorphae</taxon>
        <taxon>Entelegynae</taxon>
        <taxon>Eresoidea</taxon>
        <taxon>Eresidae</taxon>
        <taxon>Stegodyphus</taxon>
    </lineage>
</organism>
<reference evidence="2 3" key="1">
    <citation type="submission" date="2013-11" db="EMBL/GenBank/DDBJ databases">
        <title>Genome sequencing of Stegodyphus mimosarum.</title>
        <authorList>
            <person name="Bechsgaard J."/>
        </authorList>
    </citation>
    <scope>NUCLEOTIDE SEQUENCE [LARGE SCALE GENOMIC DNA]</scope>
</reference>
<dbReference type="Proteomes" id="UP000054359">
    <property type="component" value="Unassembled WGS sequence"/>
</dbReference>
<sequence>MSLPRWFTCSRPKNGRSPQNVKKVPFKEAWPLVLQNFVSTRKGRQNEAPCLKETLSFISCLKDNNNLQEMCIAESKAVQDCYGNHLVAQQEARRR</sequence>
<dbReference type="STRING" id="407821.A0A087UR53"/>
<dbReference type="EMBL" id="KK121153">
    <property type="protein sequence ID" value="KFM79842.1"/>
    <property type="molecule type" value="Genomic_DNA"/>
</dbReference>
<dbReference type="AlphaFoldDB" id="A0A087UR53"/>
<accession>A0A087UR53</accession>
<evidence type="ECO:0000313" key="2">
    <source>
        <dbReference type="EMBL" id="KFM79842.1"/>
    </source>
</evidence>
<feature type="region of interest" description="Disordered" evidence="1">
    <location>
        <begin position="1"/>
        <end position="21"/>
    </location>
</feature>
<keyword evidence="3" id="KW-1185">Reference proteome</keyword>
<evidence type="ECO:0008006" key="4">
    <source>
        <dbReference type="Google" id="ProtNLM"/>
    </source>
</evidence>
<dbReference type="SUPFAM" id="SSF47072">
    <property type="entry name" value="Cysteine alpha-hairpin motif"/>
    <property type="match status" value="1"/>
</dbReference>
<name>A0A087UR53_STEMI</name>
<protein>
    <recommendedName>
        <fullName evidence="4">Coiled-coil-helix-coiled-coil-helix domain-containing protein 1</fullName>
    </recommendedName>
</protein>
<evidence type="ECO:0000256" key="1">
    <source>
        <dbReference type="SAM" id="MobiDB-lite"/>
    </source>
</evidence>
<proteinExistence type="predicted"/>
<dbReference type="OMA" id="THYLWRR"/>
<feature type="non-terminal residue" evidence="2">
    <location>
        <position position="95"/>
    </location>
</feature>
<dbReference type="InterPro" id="IPR009069">
    <property type="entry name" value="Cys_alpha_HP_mot_SF"/>
</dbReference>